<evidence type="ECO:0000313" key="2">
    <source>
        <dbReference type="EMBL" id="OIN90296.1"/>
    </source>
</evidence>
<sequence>MKLNRKGLTSVQYALLLALAMIVAIIAWETFGINVSEEVAGTSAKVTEASVATSPATTASTPTAPDLSRIGDAEMEKWMLGKTISDISAAGFYEARLLIAPNERVYAVGSDLNRKIQNVCPLASAKEPGQ</sequence>
<reference evidence="2 3" key="1">
    <citation type="journal article" date="2016" name="Environ. Microbiol.">
        <title>Genomic resolution of a cold subsurface aquifer community provides metabolic insights for novel microbes adapted to high CO concentrations.</title>
        <authorList>
            <person name="Probst A.J."/>
            <person name="Castelle C.J."/>
            <person name="Singh A."/>
            <person name="Brown C.T."/>
            <person name="Anantharaman K."/>
            <person name="Sharon I."/>
            <person name="Hug L.A."/>
            <person name="Burstein D."/>
            <person name="Emerson J.B."/>
            <person name="Thomas B.C."/>
            <person name="Banfield J.F."/>
        </authorList>
    </citation>
    <scope>NUCLEOTIDE SEQUENCE [LARGE SCALE GENOMIC DNA]</scope>
    <source>
        <strain evidence="2">CG1_02_42_45</strain>
    </source>
</reference>
<accession>A0A1J4RTC2</accession>
<organism evidence="2 3">
    <name type="scientific">Candidatus Berkelbacteria bacterium CG1_02_42_45</name>
    <dbReference type="NCBI Taxonomy" id="1805036"/>
    <lineage>
        <taxon>Bacteria</taxon>
        <taxon>Candidatus Berkelbacteria</taxon>
    </lineage>
</organism>
<feature type="region of interest" description="Disordered" evidence="1">
    <location>
        <begin position="46"/>
        <end position="67"/>
    </location>
</feature>
<gene>
    <name evidence="2" type="ORF">AUJ40_00110</name>
</gene>
<feature type="compositionally biased region" description="Low complexity" evidence="1">
    <location>
        <begin position="49"/>
        <end position="65"/>
    </location>
</feature>
<evidence type="ECO:0000313" key="3">
    <source>
        <dbReference type="Proteomes" id="UP000182753"/>
    </source>
</evidence>
<proteinExistence type="predicted"/>
<dbReference type="Proteomes" id="UP000182753">
    <property type="component" value="Unassembled WGS sequence"/>
</dbReference>
<dbReference type="AlphaFoldDB" id="A0A1J4RTC2"/>
<evidence type="ECO:0000256" key="1">
    <source>
        <dbReference type="SAM" id="MobiDB-lite"/>
    </source>
</evidence>
<comment type="caution">
    <text evidence="2">The sequence shown here is derived from an EMBL/GenBank/DDBJ whole genome shotgun (WGS) entry which is preliminary data.</text>
</comment>
<name>A0A1J4RTC2_9BACT</name>
<dbReference type="EMBL" id="MNUJ01000002">
    <property type="protein sequence ID" value="OIN90296.1"/>
    <property type="molecule type" value="Genomic_DNA"/>
</dbReference>
<protein>
    <submittedName>
        <fullName evidence="2">Uncharacterized protein</fullName>
    </submittedName>
</protein>